<dbReference type="RefSeq" id="XP_070857298.1">
    <property type="nucleotide sequence ID" value="XM_071004876.1"/>
</dbReference>
<proteinExistence type="predicted"/>
<evidence type="ECO:0000256" key="1">
    <source>
        <dbReference type="SAM" id="MobiDB-lite"/>
    </source>
</evidence>
<dbReference type="SMART" id="SM00271">
    <property type="entry name" value="DnaJ"/>
    <property type="match status" value="1"/>
</dbReference>
<dbReference type="PANTHER" id="PTHR24074">
    <property type="entry name" value="CO-CHAPERONE PROTEIN DJLA"/>
    <property type="match status" value="1"/>
</dbReference>
<feature type="domain" description="J" evidence="2">
    <location>
        <begin position="9"/>
        <end position="92"/>
    </location>
</feature>
<accession>A0ABR4MCX3</accession>
<protein>
    <submittedName>
        <fullName evidence="3">DnaJ domain-containing protein</fullName>
    </submittedName>
</protein>
<feature type="region of interest" description="Disordered" evidence="1">
    <location>
        <begin position="96"/>
        <end position="167"/>
    </location>
</feature>
<sequence length="939" mass="101934">MVKIDFNRDYYGDLGVSPSATDAEIKKQFRKLAYVPSCLSIINRIRPHLALQYHPDRNRGNEEDSNEKFQIIGAAHEILSDPTQRAKYNAGRAQYTSGFPRASGVRGNPWANAGSQFQPPPRRTNAKPSGSGVPPPHPTGTGRFSNFASAVPPTAKQGSSSASSDGLKSAYAAWQNMRNEKSNSSPHKQPPSPSKNASYAPPPPPRPSAAQPVRRPVPKTPTQKARAESSFGTARRAGFHPRSDGDEPPVSSSNYSTSNRRRMEDLYANAGDDENDLDDYKPEKPPRPRVSTQHSIPRAEAFADTTSDESSSGGESPTKVPNAARPKIPMPRRRAAAPKRTHDQASTDASRKSPHDDEFDTGTSTAGFSTPAGATTPMYDFPLRLSSTRNILAKNALLPTTVTPHPAELQPNIEQSSRPASNGRSFSSRPPCQSGFTAGCNCGQPRDTESFSVSCAARSQVYLSTSSTSLLPFEVVQKQMLNVLIHPADSKAESARSQILETASPQRVLHSLGNIRSDKTNMPHSSSFNLGDLASQLPTEPASGTFSRRSTGNIETQFSPQASESFTFSAGGAPTSGSGGDATSFFQPKSTSARGEAGSSTSANMFFSRSPSCSPTKQSTFDPATWSAKFGRETFVPQRVSPTRSNTSRSATQKHASMRSSASQRSNSSESSTMETPIGKSARGNRSGIDSPNAMDIDSPPSCGQATRTPKVPPLPPKIPQASHARNVPVEPAKKEWRSGDLGGGPAIPQDFPQRRPVDGGFRGSEDSPEFYDSLNDLRNVEPFISQPGLHSMGDLKMNLPFESKPEPTPLKAPSYGNAKVQSLDFPQVPIAPVLPMASYTGAPLGANELQGYKIKFQQYLRDWEVFNRRIVSHFERRQAELEAVRASLGAADLLGDAKLRDQLEWARQDREVRSRWSMAWEEHEIQVQQYLEVKSRAK</sequence>
<evidence type="ECO:0000313" key="3">
    <source>
        <dbReference type="EMBL" id="KAL2886118.1"/>
    </source>
</evidence>
<feature type="compositionally biased region" description="Polar residues" evidence="1">
    <location>
        <begin position="412"/>
        <end position="430"/>
    </location>
</feature>
<evidence type="ECO:0000259" key="2">
    <source>
        <dbReference type="PROSITE" id="PS50076"/>
    </source>
</evidence>
<feature type="compositionally biased region" description="Polar residues" evidence="1">
    <location>
        <begin position="585"/>
        <end position="621"/>
    </location>
</feature>
<evidence type="ECO:0000313" key="4">
    <source>
        <dbReference type="Proteomes" id="UP001610728"/>
    </source>
</evidence>
<dbReference type="InterPro" id="IPR050817">
    <property type="entry name" value="DjlA_DnaK_co-chaperone"/>
</dbReference>
<dbReference type="Proteomes" id="UP001610728">
    <property type="component" value="Unassembled WGS sequence"/>
</dbReference>
<feature type="region of interest" description="Disordered" evidence="1">
    <location>
        <begin position="516"/>
        <end position="621"/>
    </location>
</feature>
<dbReference type="InterPro" id="IPR001623">
    <property type="entry name" value="DnaJ_domain"/>
</dbReference>
<gene>
    <name evidence="3" type="ORF">HOO65_070580</name>
</gene>
<dbReference type="InterPro" id="IPR036869">
    <property type="entry name" value="J_dom_sf"/>
</dbReference>
<feature type="compositionally biased region" description="Basic residues" evidence="1">
    <location>
        <begin position="330"/>
        <end position="339"/>
    </location>
</feature>
<dbReference type="Pfam" id="PF00226">
    <property type="entry name" value="DnaJ"/>
    <property type="match status" value="1"/>
</dbReference>
<dbReference type="PROSITE" id="PS00636">
    <property type="entry name" value="DNAJ_1"/>
    <property type="match status" value="1"/>
</dbReference>
<organism evidence="3 4">
    <name type="scientific">Ceratocystis lukuohia</name>
    <dbReference type="NCBI Taxonomy" id="2019550"/>
    <lineage>
        <taxon>Eukaryota</taxon>
        <taxon>Fungi</taxon>
        <taxon>Dikarya</taxon>
        <taxon>Ascomycota</taxon>
        <taxon>Pezizomycotina</taxon>
        <taxon>Sordariomycetes</taxon>
        <taxon>Hypocreomycetidae</taxon>
        <taxon>Microascales</taxon>
        <taxon>Ceratocystidaceae</taxon>
        <taxon>Ceratocystis</taxon>
    </lineage>
</organism>
<feature type="compositionally biased region" description="Low complexity" evidence="1">
    <location>
        <begin position="567"/>
        <end position="584"/>
    </location>
</feature>
<feature type="region of interest" description="Disordered" evidence="1">
    <location>
        <begin position="633"/>
        <end position="766"/>
    </location>
</feature>
<dbReference type="GeneID" id="98120685"/>
<name>A0ABR4MCX3_9PEZI</name>
<dbReference type="SUPFAM" id="SSF46565">
    <property type="entry name" value="Chaperone J-domain"/>
    <property type="match status" value="1"/>
</dbReference>
<dbReference type="Gene3D" id="1.10.287.110">
    <property type="entry name" value="DnaJ domain"/>
    <property type="match status" value="1"/>
</dbReference>
<feature type="compositionally biased region" description="Polar residues" evidence="1">
    <location>
        <begin position="536"/>
        <end position="566"/>
    </location>
</feature>
<feature type="compositionally biased region" description="Polar residues" evidence="1">
    <location>
        <begin position="640"/>
        <end position="655"/>
    </location>
</feature>
<feature type="compositionally biased region" description="Basic and acidic residues" evidence="1">
    <location>
        <begin position="340"/>
        <end position="356"/>
    </location>
</feature>
<dbReference type="PROSITE" id="PS50076">
    <property type="entry name" value="DNAJ_2"/>
    <property type="match status" value="1"/>
</dbReference>
<feature type="region of interest" description="Disordered" evidence="1">
    <location>
        <begin position="179"/>
        <end position="375"/>
    </location>
</feature>
<feature type="region of interest" description="Disordered" evidence="1">
    <location>
        <begin position="402"/>
        <end position="430"/>
    </location>
</feature>
<feature type="compositionally biased region" description="Low complexity" evidence="1">
    <location>
        <begin position="304"/>
        <end position="316"/>
    </location>
</feature>
<reference evidence="3 4" key="1">
    <citation type="submission" date="2020-05" db="EMBL/GenBank/DDBJ databases">
        <title>Ceratocystis lukuohia genome.</title>
        <authorList>
            <person name="Harrington T.C."/>
            <person name="Kim K."/>
            <person name="Mayers C.G."/>
        </authorList>
    </citation>
    <scope>NUCLEOTIDE SEQUENCE [LARGE SCALE GENOMIC DNA]</scope>
    <source>
        <strain evidence="3 4">C4212</strain>
    </source>
</reference>
<dbReference type="PRINTS" id="PR00625">
    <property type="entry name" value="JDOMAIN"/>
</dbReference>
<dbReference type="CDD" id="cd06257">
    <property type="entry name" value="DnaJ"/>
    <property type="match status" value="1"/>
</dbReference>
<keyword evidence="4" id="KW-1185">Reference proteome</keyword>
<feature type="compositionally biased region" description="Low complexity" evidence="1">
    <location>
        <begin position="658"/>
        <end position="676"/>
    </location>
</feature>
<dbReference type="EMBL" id="JABSNW010000007">
    <property type="protein sequence ID" value="KAL2886118.1"/>
    <property type="molecule type" value="Genomic_DNA"/>
</dbReference>
<comment type="caution">
    <text evidence="3">The sequence shown here is derived from an EMBL/GenBank/DDBJ whole genome shotgun (WGS) entry which is preliminary data.</text>
</comment>
<dbReference type="InterPro" id="IPR018253">
    <property type="entry name" value="DnaJ_domain_CS"/>
</dbReference>